<dbReference type="InterPro" id="IPR013216">
    <property type="entry name" value="Methyltransf_11"/>
</dbReference>
<organism evidence="2 3">
    <name type="scientific">Candidatus Dojkabacteria bacterium</name>
    <dbReference type="NCBI Taxonomy" id="2099670"/>
    <lineage>
        <taxon>Bacteria</taxon>
        <taxon>Candidatus Dojkabacteria</taxon>
    </lineage>
</organism>
<gene>
    <name evidence="2" type="ORF">KC909_04090</name>
</gene>
<feature type="domain" description="Methyltransferase type 11" evidence="1">
    <location>
        <begin position="93"/>
        <end position="144"/>
    </location>
</feature>
<dbReference type="EMBL" id="JAGQLK010000083">
    <property type="protein sequence ID" value="MCA9383521.1"/>
    <property type="molecule type" value="Genomic_DNA"/>
</dbReference>
<dbReference type="InterPro" id="IPR029063">
    <property type="entry name" value="SAM-dependent_MTases_sf"/>
</dbReference>
<reference evidence="2" key="1">
    <citation type="submission" date="2020-04" db="EMBL/GenBank/DDBJ databases">
        <authorList>
            <person name="Zhang T."/>
        </authorList>
    </citation>
    <scope>NUCLEOTIDE SEQUENCE</scope>
    <source>
        <strain evidence="2">HKST-UBA14</strain>
    </source>
</reference>
<dbReference type="AlphaFoldDB" id="A0A955L6C1"/>
<dbReference type="CDD" id="cd02440">
    <property type="entry name" value="AdoMet_MTases"/>
    <property type="match status" value="1"/>
</dbReference>
<evidence type="ECO:0000313" key="3">
    <source>
        <dbReference type="Proteomes" id="UP000783287"/>
    </source>
</evidence>
<name>A0A955L6C1_9BACT</name>
<protein>
    <submittedName>
        <fullName evidence="2">Class I SAM-dependent methyltransferase</fullName>
    </submittedName>
</protein>
<dbReference type="Pfam" id="PF08241">
    <property type="entry name" value="Methyltransf_11"/>
    <property type="match status" value="1"/>
</dbReference>
<accession>A0A955L6C1</accession>
<evidence type="ECO:0000313" key="2">
    <source>
        <dbReference type="EMBL" id="MCA9383521.1"/>
    </source>
</evidence>
<comment type="caution">
    <text evidence="2">The sequence shown here is derived from an EMBL/GenBank/DDBJ whole genome shotgun (WGS) entry which is preliminary data.</text>
</comment>
<dbReference type="GO" id="GO:0032259">
    <property type="term" value="P:methylation"/>
    <property type="evidence" value="ECO:0007669"/>
    <property type="project" value="UniProtKB-KW"/>
</dbReference>
<evidence type="ECO:0000259" key="1">
    <source>
        <dbReference type="Pfam" id="PF08241"/>
    </source>
</evidence>
<dbReference type="SUPFAM" id="SSF53335">
    <property type="entry name" value="S-adenosyl-L-methionine-dependent methyltransferases"/>
    <property type="match status" value="1"/>
</dbReference>
<dbReference type="GO" id="GO:0008757">
    <property type="term" value="F:S-adenosylmethionine-dependent methyltransferase activity"/>
    <property type="evidence" value="ECO:0007669"/>
    <property type="project" value="InterPro"/>
</dbReference>
<proteinExistence type="predicted"/>
<dbReference type="PANTHER" id="PTHR43861">
    <property type="entry name" value="TRANS-ACONITATE 2-METHYLTRANSFERASE-RELATED"/>
    <property type="match status" value="1"/>
</dbReference>
<dbReference type="Proteomes" id="UP000783287">
    <property type="component" value="Unassembled WGS sequence"/>
</dbReference>
<sequence length="222" mass="25820">MCNVESEQFLPGGEEETVLHELDVVGGGRRENMFCPICYSKDRDRAVYLFLLHETDIFKKKPTILHASPSNSLKTKLKQIKSAEYLETFLNNNDRNIQIDLKKIPFPSGFFDLVIANHVLEHIDNDLQALREIFRVLKKGGRAVLQVPYSLVLEKTYETDTLNRSKDFGQHDHMRIYGKDYLEKLRTVGFSVNKFNLKEKYGFEFVKKNAVIEDEIIFDILK</sequence>
<reference evidence="2" key="2">
    <citation type="journal article" date="2021" name="Microbiome">
        <title>Successional dynamics and alternative stable states in a saline activated sludge microbial community over 9 years.</title>
        <authorList>
            <person name="Wang Y."/>
            <person name="Ye J."/>
            <person name="Ju F."/>
            <person name="Liu L."/>
            <person name="Boyd J.A."/>
            <person name="Deng Y."/>
            <person name="Parks D.H."/>
            <person name="Jiang X."/>
            <person name="Yin X."/>
            <person name="Woodcroft B.J."/>
            <person name="Tyson G.W."/>
            <person name="Hugenholtz P."/>
            <person name="Polz M.F."/>
            <person name="Zhang T."/>
        </authorList>
    </citation>
    <scope>NUCLEOTIDE SEQUENCE</scope>
    <source>
        <strain evidence="2">HKST-UBA14</strain>
    </source>
</reference>
<dbReference type="Gene3D" id="3.40.50.150">
    <property type="entry name" value="Vaccinia Virus protein VP39"/>
    <property type="match status" value="1"/>
</dbReference>
<keyword evidence="2" id="KW-0489">Methyltransferase</keyword>
<keyword evidence="2" id="KW-0808">Transferase</keyword>